<keyword evidence="2" id="KW-1185">Reference proteome</keyword>
<evidence type="ECO:0000313" key="1">
    <source>
        <dbReference type="EMBL" id="GGR74547.1"/>
    </source>
</evidence>
<comment type="caution">
    <text evidence="1">The sequence shown here is derived from an EMBL/GenBank/DDBJ whole genome shotgun (WGS) entry which is preliminary data.</text>
</comment>
<evidence type="ECO:0000313" key="2">
    <source>
        <dbReference type="Proteomes" id="UP000634308"/>
    </source>
</evidence>
<organism evidence="1 2">
    <name type="scientific">Deinococcus seoulensis</name>
    <dbReference type="NCBI Taxonomy" id="1837379"/>
    <lineage>
        <taxon>Bacteria</taxon>
        <taxon>Thermotogati</taxon>
        <taxon>Deinococcota</taxon>
        <taxon>Deinococci</taxon>
        <taxon>Deinococcales</taxon>
        <taxon>Deinococcaceae</taxon>
        <taxon>Deinococcus</taxon>
    </lineage>
</organism>
<accession>A0ABQ2RWI5</accession>
<name>A0ABQ2RWI5_9DEIO</name>
<sequence length="174" mass="19053">MTSAERAAILAALNGPHVSAPTREALLARLDARYERRYFTEADFRVLRAAAVRLVPHDPDELDLTGLVDDRLHAGRTDGWRYAAAPPDGEAYRALLASLPADFAALDDCAQDDALRAAQGAHPHAFEDLLAELTEGFMAHPLTAYRFGYAGFMDVPGWQVAPDAFEEREVTYGP</sequence>
<dbReference type="EMBL" id="BMQM01000049">
    <property type="protein sequence ID" value="GGR74547.1"/>
    <property type="molecule type" value="Genomic_DNA"/>
</dbReference>
<evidence type="ECO:0008006" key="3">
    <source>
        <dbReference type="Google" id="ProtNLM"/>
    </source>
</evidence>
<proteinExistence type="predicted"/>
<protein>
    <recommendedName>
        <fullName evidence="3">Gluconate 2-dehydrogenase subunit 3 family protein</fullName>
    </recommendedName>
</protein>
<reference evidence="2" key="1">
    <citation type="journal article" date="2019" name="Int. J. Syst. Evol. Microbiol.">
        <title>The Global Catalogue of Microorganisms (GCM) 10K type strain sequencing project: providing services to taxonomists for standard genome sequencing and annotation.</title>
        <authorList>
            <consortium name="The Broad Institute Genomics Platform"/>
            <consortium name="The Broad Institute Genome Sequencing Center for Infectious Disease"/>
            <person name="Wu L."/>
            <person name="Ma J."/>
        </authorList>
    </citation>
    <scope>NUCLEOTIDE SEQUENCE [LARGE SCALE GENOMIC DNA]</scope>
    <source>
        <strain evidence="2">JCM 31404</strain>
    </source>
</reference>
<gene>
    <name evidence="1" type="ORF">GCM10008959_39720</name>
</gene>
<dbReference type="RefSeq" id="WP_189066736.1">
    <property type="nucleotide sequence ID" value="NZ_BMQM01000049.1"/>
</dbReference>
<dbReference type="Proteomes" id="UP000634308">
    <property type="component" value="Unassembled WGS sequence"/>
</dbReference>